<dbReference type="Proteomes" id="UP000014680">
    <property type="component" value="Unassembled WGS sequence"/>
</dbReference>
<reference evidence="1 2" key="1">
    <citation type="submission" date="2012-10" db="EMBL/GenBank/DDBJ databases">
        <authorList>
            <person name="Zafar N."/>
            <person name="Inman J."/>
            <person name="Hall N."/>
            <person name="Lorenzi H."/>
            <person name="Caler E."/>
        </authorList>
    </citation>
    <scope>NUCLEOTIDE SEQUENCE [LARGE SCALE GENOMIC DNA]</scope>
    <source>
        <strain evidence="1 2">IP1</strain>
    </source>
</reference>
<accession>A0A0A1UBC3</accession>
<protein>
    <submittedName>
        <fullName evidence="1">Uncharacterized protein</fullName>
    </submittedName>
</protein>
<proteinExistence type="predicted"/>
<organism evidence="1 2">
    <name type="scientific">Entamoeba invadens IP1</name>
    <dbReference type="NCBI Taxonomy" id="370355"/>
    <lineage>
        <taxon>Eukaryota</taxon>
        <taxon>Amoebozoa</taxon>
        <taxon>Evosea</taxon>
        <taxon>Archamoebae</taxon>
        <taxon>Mastigamoebida</taxon>
        <taxon>Entamoebidae</taxon>
        <taxon>Entamoeba</taxon>
    </lineage>
</organism>
<dbReference type="AlphaFoldDB" id="A0A0A1UBC3"/>
<dbReference type="KEGG" id="eiv:EIN_333910"/>
<gene>
    <name evidence="1" type="ORF">EIN_333910</name>
</gene>
<evidence type="ECO:0000313" key="2">
    <source>
        <dbReference type="Proteomes" id="UP000014680"/>
    </source>
</evidence>
<dbReference type="RefSeq" id="XP_004259195.1">
    <property type="nucleotide sequence ID" value="XM_004259147.1"/>
</dbReference>
<name>A0A0A1UBC3_ENTIV</name>
<sequence length="129" mass="15882">MIFKQEQKLKDALKNIEFFIRFVESNEEDIERKFGISEDKERFDMSKITLEMYRKRRDPRLSIRRTAQEKKFLANRPLPETPREIAVKRAKGKNLLTYTRRDDNEDPIYDEIESRNIFSRMFQSFRRRR</sequence>
<keyword evidence="2" id="KW-1185">Reference proteome</keyword>
<dbReference type="VEuPathDB" id="AmoebaDB:EIN_333910"/>
<dbReference type="EMBL" id="KB206369">
    <property type="protein sequence ID" value="ELP92424.1"/>
    <property type="molecule type" value="Genomic_DNA"/>
</dbReference>
<evidence type="ECO:0000313" key="1">
    <source>
        <dbReference type="EMBL" id="ELP92424.1"/>
    </source>
</evidence>
<dbReference type="GeneID" id="14891407"/>